<name>A0A2T0TKJ9_9PSEU</name>
<gene>
    <name evidence="2" type="ORF">CLV43_101478</name>
</gene>
<dbReference type="SUPFAM" id="SSF52540">
    <property type="entry name" value="P-loop containing nucleoside triphosphate hydrolases"/>
    <property type="match status" value="1"/>
</dbReference>
<dbReference type="GO" id="GO:0009898">
    <property type="term" value="C:cytoplasmic side of plasma membrane"/>
    <property type="evidence" value="ECO:0007669"/>
    <property type="project" value="TreeGrafter"/>
</dbReference>
<sequence length="354" mass="36158">MDTRRPVALVGDEVLLDELLRLAAAAGCELDRVPDVAALRARWKDAPLVLLDEWAASECGLVDLPRRAGAYLVCTRPPAEHVWREALALGLERVVELPAGDQWLVGALADLAEGPPSGEGRVVAVLGGRGGAGASVLAAALGQAVLSSGGQGLLVDCDPLGGGLDLTLGDESHEGPRWPELHLSGGRVAASALHSALPGRTGKGGRLTVLSCDRDGPGPEPDAVAAVVEAGRRAGETVICDLPRHLTASALAALTRADLTVLVVPAEVRACAAAKRVAHQLISHGATLGVVVRAPGPTGLRGKEIADTIGATLLTSMRPEPRLASALDNGRFPTATRGPLARAATAVLAALHAD</sequence>
<dbReference type="GO" id="GO:0051782">
    <property type="term" value="P:negative regulation of cell division"/>
    <property type="evidence" value="ECO:0007669"/>
    <property type="project" value="TreeGrafter"/>
</dbReference>
<dbReference type="GO" id="GO:0005829">
    <property type="term" value="C:cytosol"/>
    <property type="evidence" value="ECO:0007669"/>
    <property type="project" value="TreeGrafter"/>
</dbReference>
<dbReference type="Gene3D" id="3.40.50.300">
    <property type="entry name" value="P-loop containing nucleotide triphosphate hydrolases"/>
    <property type="match status" value="1"/>
</dbReference>
<dbReference type="InterPro" id="IPR022521">
    <property type="entry name" value="Rv3660c"/>
</dbReference>
<keyword evidence="3" id="KW-1185">Reference proteome</keyword>
<accession>A0A2T0TKJ9</accession>
<dbReference type="AlphaFoldDB" id="A0A2T0TKJ9"/>
<dbReference type="Proteomes" id="UP000239494">
    <property type="component" value="Unassembled WGS sequence"/>
</dbReference>
<dbReference type="InterPro" id="IPR050625">
    <property type="entry name" value="ParA/MinD_ATPase"/>
</dbReference>
<dbReference type="Pfam" id="PF26563">
    <property type="entry name" value="Rv3660c_N"/>
    <property type="match status" value="1"/>
</dbReference>
<dbReference type="PANTHER" id="PTHR43384:SF11">
    <property type="entry name" value="SEPTUM SITE DETERMINING PROTEIN"/>
    <property type="match status" value="1"/>
</dbReference>
<proteinExistence type="predicted"/>
<protein>
    <submittedName>
        <fullName evidence="2">Secretion/DNA translocation related CpaE-like protein</fullName>
    </submittedName>
</protein>
<evidence type="ECO:0000313" key="3">
    <source>
        <dbReference type="Proteomes" id="UP000239494"/>
    </source>
</evidence>
<dbReference type="RefSeq" id="WP_245886076.1">
    <property type="nucleotide sequence ID" value="NZ_PVTF01000001.1"/>
</dbReference>
<dbReference type="PANTHER" id="PTHR43384">
    <property type="entry name" value="SEPTUM SITE-DETERMINING PROTEIN MIND HOMOLOG, CHLOROPLASTIC-RELATED"/>
    <property type="match status" value="1"/>
</dbReference>
<dbReference type="GO" id="GO:0005524">
    <property type="term" value="F:ATP binding"/>
    <property type="evidence" value="ECO:0007669"/>
    <property type="project" value="TreeGrafter"/>
</dbReference>
<dbReference type="EMBL" id="PVTF01000001">
    <property type="protein sequence ID" value="PRY46206.1"/>
    <property type="molecule type" value="Genomic_DNA"/>
</dbReference>
<comment type="caution">
    <text evidence="2">The sequence shown here is derived from an EMBL/GenBank/DDBJ whole genome shotgun (WGS) entry which is preliminary data.</text>
</comment>
<dbReference type="GO" id="GO:0016887">
    <property type="term" value="F:ATP hydrolysis activity"/>
    <property type="evidence" value="ECO:0007669"/>
    <property type="project" value="TreeGrafter"/>
</dbReference>
<dbReference type="InterPro" id="IPR027417">
    <property type="entry name" value="P-loop_NTPase"/>
</dbReference>
<feature type="domain" description="Rv3660c-like CheY-like N-terminal" evidence="1">
    <location>
        <begin position="10"/>
        <end position="117"/>
    </location>
</feature>
<organism evidence="2 3">
    <name type="scientific">Umezawaea tangerina</name>
    <dbReference type="NCBI Taxonomy" id="84725"/>
    <lineage>
        <taxon>Bacteria</taxon>
        <taxon>Bacillati</taxon>
        <taxon>Actinomycetota</taxon>
        <taxon>Actinomycetes</taxon>
        <taxon>Pseudonocardiales</taxon>
        <taxon>Pseudonocardiaceae</taxon>
        <taxon>Umezawaea</taxon>
    </lineage>
</organism>
<evidence type="ECO:0000313" key="2">
    <source>
        <dbReference type="EMBL" id="PRY46206.1"/>
    </source>
</evidence>
<dbReference type="InterPro" id="IPR059050">
    <property type="entry name" value="Rv3660c_N"/>
</dbReference>
<dbReference type="NCBIfam" id="TIGR03815">
    <property type="entry name" value="CpaE_hom_Actino"/>
    <property type="match status" value="1"/>
</dbReference>
<evidence type="ECO:0000259" key="1">
    <source>
        <dbReference type="Pfam" id="PF26563"/>
    </source>
</evidence>
<reference evidence="2 3" key="1">
    <citation type="submission" date="2018-03" db="EMBL/GenBank/DDBJ databases">
        <title>Genomic Encyclopedia of Archaeal and Bacterial Type Strains, Phase II (KMG-II): from individual species to whole genera.</title>
        <authorList>
            <person name="Goeker M."/>
        </authorList>
    </citation>
    <scope>NUCLEOTIDE SEQUENCE [LARGE SCALE GENOMIC DNA]</scope>
    <source>
        <strain evidence="2 3">DSM 44720</strain>
    </source>
</reference>